<gene>
    <name evidence="1" type="ORF">DWW24_10770</name>
</gene>
<protein>
    <submittedName>
        <fullName evidence="1">DUF4270 family protein</fullName>
    </submittedName>
</protein>
<dbReference type="PROSITE" id="PS51257">
    <property type="entry name" value="PROKAR_LIPOPROTEIN"/>
    <property type="match status" value="1"/>
</dbReference>
<dbReference type="GeneID" id="61276462"/>
<comment type="caution">
    <text evidence="1">The sequence shown here is derived from an EMBL/GenBank/DDBJ whole genome shotgun (WGS) entry which is preliminary data.</text>
</comment>
<dbReference type="EMBL" id="QRYW01000021">
    <property type="protein sequence ID" value="RGV25737.1"/>
    <property type="molecule type" value="Genomic_DNA"/>
</dbReference>
<evidence type="ECO:0000313" key="2">
    <source>
        <dbReference type="Proteomes" id="UP000283426"/>
    </source>
</evidence>
<reference evidence="1 2" key="1">
    <citation type="submission" date="2018-08" db="EMBL/GenBank/DDBJ databases">
        <title>A genome reference for cultivated species of the human gut microbiota.</title>
        <authorList>
            <person name="Zou Y."/>
            <person name="Xue W."/>
            <person name="Luo G."/>
        </authorList>
    </citation>
    <scope>NUCLEOTIDE SEQUENCE [LARGE SCALE GENOMIC DNA]</scope>
    <source>
        <strain evidence="1 2">AF14-6AC</strain>
    </source>
</reference>
<accession>A0A412WEY5</accession>
<dbReference type="RefSeq" id="WP_013613388.1">
    <property type="nucleotide sequence ID" value="NZ_JADMZE010000022.1"/>
</dbReference>
<name>A0A412WEY5_9BACT</name>
<proteinExistence type="predicted"/>
<dbReference type="Proteomes" id="UP000283426">
    <property type="component" value="Unassembled WGS sequence"/>
</dbReference>
<evidence type="ECO:0000313" key="1">
    <source>
        <dbReference type="EMBL" id="RGV25737.1"/>
    </source>
</evidence>
<organism evidence="1 2">
    <name type="scientific">Odoribacter splanchnicus</name>
    <dbReference type="NCBI Taxonomy" id="28118"/>
    <lineage>
        <taxon>Bacteria</taxon>
        <taxon>Pseudomonadati</taxon>
        <taxon>Bacteroidota</taxon>
        <taxon>Bacteroidia</taxon>
        <taxon>Bacteroidales</taxon>
        <taxon>Odoribacteraceae</taxon>
        <taxon>Odoribacter</taxon>
    </lineage>
</organism>
<sequence>MRLIFFLLIATLGLYSCNNDLTTIGQDLINNGNHIEVQTTLLKETGTIKIDSFITSSGRYGSAITEMFMGRYKDQYSGVTTASPCFQIVPVSQPSINFRYLLDSVTFHFKVGKNIWGDTTETATPQTLSLYRLARLPEFRTDQNDYFYNRDSIPWGDKLATVSFIPKRMIMNQVYFKLEKDTLTERMFAMMQNDDPIFRPNSNSEISYYKFINYFKGLAIQSGKDNNCLLSLEMIPDSLYMRFHYHNADQKYTYDLKLLSQRNEYQYFNVKNIPSEKYGFEALTEQTKEVKFTEHDMAIVQGLSGYMVKMVLPEPDVQSTYKTVVKAEIEIKPRVWASPEVAYPSTISVYYTNKINEIKGVAYNSTNNPITGRYVKTENNEEDRYIFDITDYYQTISRYSDSKDVRQLLLTIPNLTSSFNRMIIKDVPVLRVYYASYKD</sequence>
<dbReference type="AlphaFoldDB" id="A0A412WEY5"/>